<evidence type="ECO:0008006" key="3">
    <source>
        <dbReference type="Google" id="ProtNLM"/>
    </source>
</evidence>
<dbReference type="InterPro" id="IPR014737">
    <property type="entry name" value="Transposase_Tn5-like_C"/>
</dbReference>
<reference evidence="1" key="1">
    <citation type="journal article" date="2019" name="PLoS Negl. Trop. Dis.">
        <title>Revisiting the worldwide diversity of Leptospira species in the environment.</title>
        <authorList>
            <person name="Vincent A.T."/>
            <person name="Schiettekatte O."/>
            <person name="Bourhy P."/>
            <person name="Veyrier F.J."/>
            <person name="Picardeau M."/>
        </authorList>
    </citation>
    <scope>NUCLEOTIDE SEQUENCE [LARGE SCALE GENOMIC DNA]</scope>
    <source>
        <strain evidence="1">201400974</strain>
    </source>
</reference>
<gene>
    <name evidence="1" type="ORF">EHS11_04770</name>
</gene>
<accession>A0A4R9LSZ7</accession>
<dbReference type="OrthoDB" id="139608at2"/>
<keyword evidence="2" id="KW-1185">Reference proteome</keyword>
<evidence type="ECO:0000313" key="2">
    <source>
        <dbReference type="Proteomes" id="UP000298264"/>
    </source>
</evidence>
<dbReference type="Proteomes" id="UP000298264">
    <property type="component" value="Unassembled WGS sequence"/>
</dbReference>
<organism evidence="1 2">
    <name type="scientific">Leptospira ilyithenensis</name>
    <dbReference type="NCBI Taxonomy" id="2484901"/>
    <lineage>
        <taxon>Bacteria</taxon>
        <taxon>Pseudomonadati</taxon>
        <taxon>Spirochaetota</taxon>
        <taxon>Spirochaetia</taxon>
        <taxon>Leptospirales</taxon>
        <taxon>Leptospiraceae</taxon>
        <taxon>Leptospira</taxon>
    </lineage>
</organism>
<comment type="caution">
    <text evidence="1">The sequence shown here is derived from an EMBL/GenBank/DDBJ whole genome shotgun (WGS) entry which is preliminary data.</text>
</comment>
<protein>
    <recommendedName>
        <fullName evidence="3">Transposase</fullName>
    </recommendedName>
</protein>
<dbReference type="EMBL" id="RQHV01000032">
    <property type="protein sequence ID" value="TGN13210.1"/>
    <property type="molecule type" value="Genomic_DNA"/>
</dbReference>
<dbReference type="AlphaFoldDB" id="A0A4R9LSZ7"/>
<name>A0A4R9LSZ7_9LEPT</name>
<dbReference type="PANTHER" id="PTHR37319">
    <property type="entry name" value="TRANSPOSASE"/>
    <property type="match status" value="1"/>
</dbReference>
<sequence length="83" mass="9406">MIETFFKTLKSGCKIEEHQFQTFERLQRVLAIDSIIAWRILFLTTLGGHLGEKGDGHPGVLALARGLYKLRSAAIMWKLLTYG</sequence>
<dbReference type="InterPro" id="IPR012337">
    <property type="entry name" value="RNaseH-like_sf"/>
</dbReference>
<dbReference type="PANTHER" id="PTHR37319:SF1">
    <property type="entry name" value="TRANSPOSASE TN5 DIMERISATION DOMAIN-CONTAINING PROTEIN"/>
    <property type="match status" value="1"/>
</dbReference>
<dbReference type="InterPro" id="IPR047768">
    <property type="entry name" value="Tn5p-like"/>
</dbReference>
<evidence type="ECO:0000313" key="1">
    <source>
        <dbReference type="EMBL" id="TGN13210.1"/>
    </source>
</evidence>
<dbReference type="Gene3D" id="1.10.740.10">
    <property type="entry name" value="Transferase Inhibitor Protein From Tn5, Chain"/>
    <property type="match status" value="1"/>
</dbReference>
<proteinExistence type="predicted"/>
<dbReference type="SUPFAM" id="SSF53098">
    <property type="entry name" value="Ribonuclease H-like"/>
    <property type="match status" value="1"/>
</dbReference>